<proteinExistence type="predicted"/>
<dbReference type="AlphaFoldDB" id="A0A099I1N2"/>
<sequence length="91" mass="10903">MKLKKWHVCLAIVCILCFGYIMYIMNPEFDDLKRFINPIYEGDKSYRVVNEENKDVTEAFIQDTRLYHTFKFYGKIKDYISDNNLTLSKDS</sequence>
<name>A0A099I1N2_CLOIN</name>
<accession>A0A099I1N2</accession>
<feature type="transmembrane region" description="Helical" evidence="1">
    <location>
        <begin position="7"/>
        <end position="25"/>
    </location>
</feature>
<reference evidence="2 3" key="1">
    <citation type="submission" date="2014-08" db="EMBL/GenBank/DDBJ databases">
        <title>Clostridium innocuum, an unnegligible vancomycin-resistant pathogen causing extra-intestinal infections.</title>
        <authorList>
            <person name="Feng Y."/>
            <person name="Chiu C.-H."/>
        </authorList>
    </citation>
    <scope>NUCLEOTIDE SEQUENCE [LARGE SCALE GENOMIC DNA]</scope>
    <source>
        <strain evidence="2 3">AN88</strain>
    </source>
</reference>
<dbReference type="RefSeq" id="WP_009270109.1">
    <property type="nucleotide sequence ID" value="NZ_CAEUHQ010000001.1"/>
</dbReference>
<keyword evidence="1" id="KW-0812">Transmembrane</keyword>
<gene>
    <name evidence="2" type="ORF">CIAN88_19525</name>
</gene>
<evidence type="ECO:0000313" key="3">
    <source>
        <dbReference type="Proteomes" id="UP000030008"/>
    </source>
</evidence>
<organism evidence="2 3">
    <name type="scientific">Clostridium innocuum</name>
    <dbReference type="NCBI Taxonomy" id="1522"/>
    <lineage>
        <taxon>Bacteria</taxon>
        <taxon>Bacillati</taxon>
        <taxon>Bacillota</taxon>
        <taxon>Clostridia</taxon>
        <taxon>Eubacteriales</taxon>
        <taxon>Clostridiaceae</taxon>
        <taxon>Clostridium</taxon>
    </lineage>
</organism>
<comment type="caution">
    <text evidence="2">The sequence shown here is derived from an EMBL/GenBank/DDBJ whole genome shotgun (WGS) entry which is preliminary data.</text>
</comment>
<dbReference type="Proteomes" id="UP000030008">
    <property type="component" value="Unassembled WGS sequence"/>
</dbReference>
<protein>
    <submittedName>
        <fullName evidence="2">Uncharacterized protein</fullName>
    </submittedName>
</protein>
<evidence type="ECO:0000256" key="1">
    <source>
        <dbReference type="SAM" id="Phobius"/>
    </source>
</evidence>
<dbReference type="EMBL" id="JQIF01000105">
    <property type="protein sequence ID" value="KGJ51625.1"/>
    <property type="molecule type" value="Genomic_DNA"/>
</dbReference>
<keyword evidence="1" id="KW-1133">Transmembrane helix</keyword>
<keyword evidence="1" id="KW-0472">Membrane</keyword>
<evidence type="ECO:0000313" key="2">
    <source>
        <dbReference type="EMBL" id="KGJ51625.1"/>
    </source>
</evidence>